<feature type="region of interest" description="Disordered" evidence="1">
    <location>
        <begin position="66"/>
        <end position="85"/>
    </location>
</feature>
<keyword evidence="3" id="KW-1185">Reference proteome</keyword>
<feature type="compositionally biased region" description="Basic residues" evidence="1">
    <location>
        <begin position="40"/>
        <end position="49"/>
    </location>
</feature>
<reference evidence="2 3" key="1">
    <citation type="journal article" date="2019" name="Nat. Ecol. Evol.">
        <title>Megaphylogeny resolves global patterns of mushroom evolution.</title>
        <authorList>
            <person name="Varga T."/>
            <person name="Krizsan K."/>
            <person name="Foldi C."/>
            <person name="Dima B."/>
            <person name="Sanchez-Garcia M."/>
            <person name="Sanchez-Ramirez S."/>
            <person name="Szollosi G.J."/>
            <person name="Szarkandi J.G."/>
            <person name="Papp V."/>
            <person name="Albert L."/>
            <person name="Andreopoulos W."/>
            <person name="Angelini C."/>
            <person name="Antonin V."/>
            <person name="Barry K.W."/>
            <person name="Bougher N.L."/>
            <person name="Buchanan P."/>
            <person name="Buyck B."/>
            <person name="Bense V."/>
            <person name="Catcheside P."/>
            <person name="Chovatia M."/>
            <person name="Cooper J."/>
            <person name="Damon W."/>
            <person name="Desjardin D."/>
            <person name="Finy P."/>
            <person name="Geml J."/>
            <person name="Haridas S."/>
            <person name="Hughes K."/>
            <person name="Justo A."/>
            <person name="Karasinski D."/>
            <person name="Kautmanova I."/>
            <person name="Kiss B."/>
            <person name="Kocsube S."/>
            <person name="Kotiranta H."/>
            <person name="LaButti K.M."/>
            <person name="Lechner B.E."/>
            <person name="Liimatainen K."/>
            <person name="Lipzen A."/>
            <person name="Lukacs Z."/>
            <person name="Mihaltcheva S."/>
            <person name="Morgado L.N."/>
            <person name="Niskanen T."/>
            <person name="Noordeloos M.E."/>
            <person name="Ohm R.A."/>
            <person name="Ortiz-Santana B."/>
            <person name="Ovrebo C."/>
            <person name="Racz N."/>
            <person name="Riley R."/>
            <person name="Savchenko A."/>
            <person name="Shiryaev A."/>
            <person name="Soop K."/>
            <person name="Spirin V."/>
            <person name="Szebenyi C."/>
            <person name="Tomsovsky M."/>
            <person name="Tulloss R.E."/>
            <person name="Uehling J."/>
            <person name="Grigoriev I.V."/>
            <person name="Vagvolgyi C."/>
            <person name="Papp T."/>
            <person name="Martin F.M."/>
            <person name="Miettinen O."/>
            <person name="Hibbett D.S."/>
            <person name="Nagy L.G."/>
        </authorList>
    </citation>
    <scope>NUCLEOTIDE SEQUENCE [LARGE SCALE GENOMIC DNA]</scope>
    <source>
        <strain evidence="2 3">HHB13444</strain>
    </source>
</reference>
<dbReference type="AlphaFoldDB" id="A0A5C3PEJ6"/>
<sequence length="167" mass="18023">MDCRHSTTTYSPSLEREHRPLNRQLNSLRFPVFNPERISPHRANRKLRSRPGGVAEGSKGTVAALATPQVSPALSPDTDSVPLAMGHLHDPLSHFAEIYPPSPVTRQPSPSAATSPIPPTSEFNPSSTRCGSPSFNCCAHLSCQWKWGFVEDVSAAAGGCRRPSSNP</sequence>
<organism evidence="2 3">
    <name type="scientific">Polyporus arcularius HHB13444</name>
    <dbReference type="NCBI Taxonomy" id="1314778"/>
    <lineage>
        <taxon>Eukaryota</taxon>
        <taxon>Fungi</taxon>
        <taxon>Dikarya</taxon>
        <taxon>Basidiomycota</taxon>
        <taxon>Agaricomycotina</taxon>
        <taxon>Agaricomycetes</taxon>
        <taxon>Polyporales</taxon>
        <taxon>Polyporaceae</taxon>
        <taxon>Polyporus</taxon>
    </lineage>
</organism>
<dbReference type="EMBL" id="ML211153">
    <property type="protein sequence ID" value="TFK87447.1"/>
    <property type="molecule type" value="Genomic_DNA"/>
</dbReference>
<dbReference type="InParanoid" id="A0A5C3PEJ6"/>
<proteinExistence type="predicted"/>
<evidence type="ECO:0000313" key="3">
    <source>
        <dbReference type="Proteomes" id="UP000308197"/>
    </source>
</evidence>
<dbReference type="Proteomes" id="UP000308197">
    <property type="component" value="Unassembled WGS sequence"/>
</dbReference>
<accession>A0A5C3PEJ6</accession>
<name>A0A5C3PEJ6_9APHY</name>
<protein>
    <submittedName>
        <fullName evidence="2">Uncharacterized protein</fullName>
    </submittedName>
</protein>
<gene>
    <name evidence="2" type="ORF">K466DRAFT_112212</name>
</gene>
<evidence type="ECO:0000256" key="1">
    <source>
        <dbReference type="SAM" id="MobiDB-lite"/>
    </source>
</evidence>
<feature type="region of interest" description="Disordered" evidence="1">
    <location>
        <begin position="1"/>
        <end position="22"/>
    </location>
</feature>
<feature type="compositionally biased region" description="Polar residues" evidence="1">
    <location>
        <begin position="1"/>
        <end position="12"/>
    </location>
</feature>
<evidence type="ECO:0000313" key="2">
    <source>
        <dbReference type="EMBL" id="TFK87447.1"/>
    </source>
</evidence>
<feature type="region of interest" description="Disordered" evidence="1">
    <location>
        <begin position="94"/>
        <end position="130"/>
    </location>
</feature>
<feature type="region of interest" description="Disordered" evidence="1">
    <location>
        <begin position="36"/>
        <end position="59"/>
    </location>
</feature>